<dbReference type="Proteomes" id="UP000253816">
    <property type="component" value="Unassembled WGS sequence"/>
</dbReference>
<dbReference type="AlphaFoldDB" id="A0A369KEE4"/>
<accession>A0A369KEE4</accession>
<dbReference type="Gene3D" id="3.30.830.10">
    <property type="entry name" value="Metalloenzyme, LuxS/M16 peptidase-like"/>
    <property type="match status" value="3"/>
</dbReference>
<dbReference type="EMBL" id="QQBG01000023">
    <property type="protein sequence ID" value="RDB31277.1"/>
    <property type="molecule type" value="Genomic_DNA"/>
</dbReference>
<evidence type="ECO:0000313" key="2">
    <source>
        <dbReference type="Proteomes" id="UP000253816"/>
    </source>
</evidence>
<reference evidence="1 2" key="1">
    <citation type="submission" date="2018-07" db="EMBL/GenBank/DDBJ databases">
        <title>Comparative genomics of the Candidatus Parilichlamydiaceae reveals evidence of convergent evolution and genome reduction in the phylum Chlamydiae.</title>
        <authorList>
            <person name="Taylor-Brown A."/>
            <person name="Polkinghorne A."/>
        </authorList>
    </citation>
    <scope>NUCLEOTIDE SEQUENCE [LARGE SCALE GENOMIC DNA]</scope>
    <source>
        <strain evidence="1 2">Hat2</strain>
    </source>
</reference>
<dbReference type="RefSeq" id="WP_114544543.1">
    <property type="nucleotide sequence ID" value="NZ_QQBG01000023.1"/>
</dbReference>
<dbReference type="GO" id="GO:0046872">
    <property type="term" value="F:metal ion binding"/>
    <property type="evidence" value="ECO:0007669"/>
    <property type="project" value="InterPro"/>
</dbReference>
<sequence length="922" mass="107728">MQGFVLFALLATCLASFIPKFSQRTKVSYTEIVDGDPTFVLENQTKYLRKKILLKNGSYALILREKNLPYSVLSFCFGWGFCHDPPDQIGLSDLFIALLQEKVQPDLVYDCLSSFHVEKMSHRTSVTLSIFEKNLEGLCEHLSDLILGSKFSLDEFHRAKERAILDYSRSPRHQQVIPSSGASTRLKEVKDHLERVKIEDLLKWIHFYFSTKEFRLILVSSAKMEKSCFLLSRFFSGQLSGDHEGFFIKKTMVPSSGKLSILPQQHHLSKMTMIWKRPQPYHVNLPCRQRSEDLVRELFSSKSEGSLFQLFQTRGWIYQLDSLFTVQENMGQLHVTVGLTEKGMPHWKEIVEAFQALPRYWIHSSNLATHHQKRHETRFTFERFFVPHDWKQIVRNWSKELLFGEFALFPYYNTVPCFFDQKSFWNCLLEMCSHPADVFLYLHADDVQKIIQAETTPYGYNTWIKTRLLGSGKTRALPSALHSYKLPDLKRNFFTKKDMQTLKHKTKKTKQQPSLWTIKPNSGAPLLILHDFLPMKEHAYWSILFHPPMQAKHDLRQRLKWKLLQWILQLHLEPFRAEAETTQNNLNFREEQLAWSLDGLGWAECLHELFTEALKQIFAKELEPTFFEEAKKVLSARLISSPFLRLDIAMGLDDSNMYQIKEQLRVLESISFGELISLFRYWVQSVPVEAFFIGPKSENLSTIWDEWSDHFSFIPHLKQDSSTQPYSFRLVTEHNSYLVSYDIGPDVIEYQPYQALLYRLFLDTVQENHVKDLLLDSRCMPYNGRVYIQLSVTDLGEEMPSALSILQVFERCLQKLQRMESPAVFYEIQPTLVALYRDRHRSIPELLQHVLRENLPIYSQSNKKKGLATIADVMSPRSFQDYLEEVAPYSWGGAFKTSLETFACYDTKTKNFSHAGHKFLFG</sequence>
<organism evidence="1 2">
    <name type="scientific">Candidatus Similichlamydia laticola</name>
    <dbReference type="NCBI Taxonomy" id="2170265"/>
    <lineage>
        <taxon>Bacteria</taxon>
        <taxon>Pseudomonadati</taxon>
        <taxon>Chlamydiota</taxon>
        <taxon>Chlamydiia</taxon>
        <taxon>Parachlamydiales</taxon>
        <taxon>Candidatus Parilichlamydiaceae</taxon>
        <taxon>Candidatus Similichlamydia</taxon>
    </lineage>
</organism>
<comment type="caution">
    <text evidence="1">The sequence shown here is derived from an EMBL/GenBank/DDBJ whole genome shotgun (WGS) entry which is preliminary data.</text>
</comment>
<protein>
    <recommendedName>
        <fullName evidence="3">Protease III</fullName>
    </recommendedName>
</protein>
<dbReference type="SUPFAM" id="SSF63411">
    <property type="entry name" value="LuxS/MPP-like metallohydrolase"/>
    <property type="match status" value="2"/>
</dbReference>
<gene>
    <name evidence="1" type="ORF">HAT2_00615</name>
</gene>
<evidence type="ECO:0000313" key="1">
    <source>
        <dbReference type="EMBL" id="RDB31277.1"/>
    </source>
</evidence>
<keyword evidence="2" id="KW-1185">Reference proteome</keyword>
<dbReference type="InterPro" id="IPR011249">
    <property type="entry name" value="Metalloenz_LuxS/M16"/>
</dbReference>
<proteinExistence type="predicted"/>
<evidence type="ECO:0008006" key="3">
    <source>
        <dbReference type="Google" id="ProtNLM"/>
    </source>
</evidence>
<name>A0A369KEE4_9BACT</name>
<dbReference type="OrthoDB" id="9990493at2"/>